<accession>A0A2N9GTR0</accession>
<dbReference type="AlphaFoldDB" id="A0A2N9GTR0"/>
<reference evidence="2" key="1">
    <citation type="submission" date="2018-02" db="EMBL/GenBank/DDBJ databases">
        <authorList>
            <person name="Cohen D.B."/>
            <person name="Kent A.D."/>
        </authorList>
    </citation>
    <scope>NUCLEOTIDE SEQUENCE</scope>
</reference>
<feature type="region of interest" description="Disordered" evidence="1">
    <location>
        <begin position="1"/>
        <end position="26"/>
    </location>
</feature>
<proteinExistence type="predicted"/>
<organism evidence="2">
    <name type="scientific">Fagus sylvatica</name>
    <name type="common">Beechnut</name>
    <dbReference type="NCBI Taxonomy" id="28930"/>
    <lineage>
        <taxon>Eukaryota</taxon>
        <taxon>Viridiplantae</taxon>
        <taxon>Streptophyta</taxon>
        <taxon>Embryophyta</taxon>
        <taxon>Tracheophyta</taxon>
        <taxon>Spermatophyta</taxon>
        <taxon>Magnoliopsida</taxon>
        <taxon>eudicotyledons</taxon>
        <taxon>Gunneridae</taxon>
        <taxon>Pentapetalae</taxon>
        <taxon>rosids</taxon>
        <taxon>fabids</taxon>
        <taxon>Fagales</taxon>
        <taxon>Fagaceae</taxon>
        <taxon>Fagus</taxon>
    </lineage>
</organism>
<evidence type="ECO:0000313" key="2">
    <source>
        <dbReference type="EMBL" id="SPD02731.1"/>
    </source>
</evidence>
<evidence type="ECO:0000256" key="1">
    <source>
        <dbReference type="SAM" id="MobiDB-lite"/>
    </source>
</evidence>
<sequence length="107" mass="11784">MKATKDGVRYLGRSPPSLSQEVEPGVGSMCRVHRARTQPGGPKQFSSHEQVRFRLDRGLGDKLSISDSDRASLRNWPGRVGHTGENKPAKSFTPKFTAATAWPHSKN</sequence>
<dbReference type="EMBL" id="OIVN01002335">
    <property type="protein sequence ID" value="SPD02731.1"/>
    <property type="molecule type" value="Genomic_DNA"/>
</dbReference>
<feature type="region of interest" description="Disordered" evidence="1">
    <location>
        <begin position="69"/>
        <end position="107"/>
    </location>
</feature>
<protein>
    <submittedName>
        <fullName evidence="2">Uncharacterized protein</fullName>
    </submittedName>
</protein>
<gene>
    <name evidence="2" type="ORF">FSB_LOCUS30613</name>
</gene>
<name>A0A2N9GTR0_FAGSY</name>